<evidence type="ECO:0000259" key="8">
    <source>
        <dbReference type="Pfam" id="PF14237"/>
    </source>
</evidence>
<reference evidence="9 10" key="1">
    <citation type="journal article" date="2015" name="Genome Announc.">
        <title>Genome Assemblies of Three Soil-Associated Devosia species: D. insulae, D. limi, and D. soli.</title>
        <authorList>
            <person name="Hassan Y.I."/>
            <person name="Lepp D."/>
            <person name="Zhou T."/>
        </authorList>
    </citation>
    <scope>NUCLEOTIDE SEQUENCE [LARGE SCALE GENOMIC DNA]</scope>
    <source>
        <strain evidence="9 10">DS-56</strain>
    </source>
</reference>
<name>A0A1E5XP58_9HYPH</name>
<dbReference type="Pfam" id="PF06271">
    <property type="entry name" value="RDD"/>
    <property type="match status" value="1"/>
</dbReference>
<organism evidence="9 10">
    <name type="scientific">Devosia insulae DS-56</name>
    <dbReference type="NCBI Taxonomy" id="1116389"/>
    <lineage>
        <taxon>Bacteria</taxon>
        <taxon>Pseudomonadati</taxon>
        <taxon>Pseudomonadota</taxon>
        <taxon>Alphaproteobacteria</taxon>
        <taxon>Hyphomicrobiales</taxon>
        <taxon>Devosiaceae</taxon>
        <taxon>Devosia</taxon>
    </lineage>
</organism>
<keyword evidence="4 6" id="KW-0472">Membrane</keyword>
<keyword evidence="2 6" id="KW-0812">Transmembrane</keyword>
<evidence type="ECO:0000259" key="7">
    <source>
        <dbReference type="Pfam" id="PF06271"/>
    </source>
</evidence>
<keyword evidence="3 6" id="KW-1133">Transmembrane helix</keyword>
<dbReference type="InterPro" id="IPR025640">
    <property type="entry name" value="GYF_2"/>
</dbReference>
<evidence type="ECO:0000313" key="9">
    <source>
        <dbReference type="EMBL" id="OEO30351.1"/>
    </source>
</evidence>
<feature type="transmembrane region" description="Helical" evidence="6">
    <location>
        <begin position="134"/>
        <end position="153"/>
    </location>
</feature>
<dbReference type="RefSeq" id="WP_069910434.1">
    <property type="nucleotide sequence ID" value="NZ_LAJE02000215.1"/>
</dbReference>
<feature type="compositionally biased region" description="Acidic residues" evidence="5">
    <location>
        <begin position="96"/>
        <end position="105"/>
    </location>
</feature>
<keyword evidence="10" id="KW-1185">Reference proteome</keyword>
<dbReference type="AlphaFoldDB" id="A0A1E5XP58"/>
<dbReference type="InterPro" id="IPR010432">
    <property type="entry name" value="RDD"/>
</dbReference>
<dbReference type="EMBL" id="LAJE02000215">
    <property type="protein sequence ID" value="OEO30351.1"/>
    <property type="molecule type" value="Genomic_DNA"/>
</dbReference>
<feature type="transmembrane region" description="Helical" evidence="6">
    <location>
        <begin position="165"/>
        <end position="186"/>
    </location>
</feature>
<evidence type="ECO:0000256" key="3">
    <source>
        <dbReference type="ARBA" id="ARBA00022989"/>
    </source>
</evidence>
<protein>
    <recommendedName>
        <fullName evidence="11">GYF domain-containing protein</fullName>
    </recommendedName>
</protein>
<sequence>MAWYYSADDAPVGPHSADEIENLFVTGQLTAETLVWRKGLAEWIPLADTDEFVHLVDDALPPALPVARQQATAADLDGEVLVADRLGDYRPGSDRADDDDDDDDDAGHSGFSTAHVAPVLAGPWSRYFARSIDISIIATVLLTGFYWVLPAVNLQLYLQLYFVDIRALVILAMPVTLLVNAIIITLTGNSLGKAIFGIRAEPVDGRARFGFGGNLMREVRVWAQGLALGIPLLNLFTMIPAYRAVLRGAPAPYDTGLATVRAYSQSRLRRTLGILFGLALYVAITAINAVDKRAIDALALPSAWTNPITEVGVTIPPGWEYEAIPTASGTVYGFTNMKTGVGAILSGETLPAGVDMANYTAATSQSLAPLTTLGAWTASGTPEIWMASGQMTKGSYPSTVYLAENGAQNGAQVWRVLYFDQLTTTPRVIVEPEMTAALFKSAGIVVVP</sequence>
<gene>
    <name evidence="9" type="ORF">VW23_021785</name>
</gene>
<feature type="domain" description="GYF" evidence="8">
    <location>
        <begin position="3"/>
        <end position="52"/>
    </location>
</feature>
<dbReference type="GO" id="GO:0016020">
    <property type="term" value="C:membrane"/>
    <property type="evidence" value="ECO:0007669"/>
    <property type="project" value="UniProtKB-SubCell"/>
</dbReference>
<dbReference type="Pfam" id="PF14237">
    <property type="entry name" value="GYF_2"/>
    <property type="match status" value="1"/>
</dbReference>
<evidence type="ECO:0000256" key="5">
    <source>
        <dbReference type="SAM" id="MobiDB-lite"/>
    </source>
</evidence>
<evidence type="ECO:0000313" key="10">
    <source>
        <dbReference type="Proteomes" id="UP000095463"/>
    </source>
</evidence>
<feature type="domain" description="RDD" evidence="7">
    <location>
        <begin position="120"/>
        <end position="239"/>
    </location>
</feature>
<feature type="region of interest" description="Disordered" evidence="5">
    <location>
        <begin position="87"/>
        <end position="108"/>
    </location>
</feature>
<evidence type="ECO:0000256" key="2">
    <source>
        <dbReference type="ARBA" id="ARBA00022692"/>
    </source>
</evidence>
<evidence type="ECO:0000256" key="6">
    <source>
        <dbReference type="SAM" id="Phobius"/>
    </source>
</evidence>
<evidence type="ECO:0000256" key="4">
    <source>
        <dbReference type="ARBA" id="ARBA00023136"/>
    </source>
</evidence>
<comment type="caution">
    <text evidence="9">The sequence shown here is derived from an EMBL/GenBank/DDBJ whole genome shotgun (WGS) entry which is preliminary data.</text>
</comment>
<evidence type="ECO:0000256" key="1">
    <source>
        <dbReference type="ARBA" id="ARBA00004141"/>
    </source>
</evidence>
<dbReference type="OrthoDB" id="198456at2"/>
<dbReference type="Proteomes" id="UP000095463">
    <property type="component" value="Unassembled WGS sequence"/>
</dbReference>
<evidence type="ECO:0008006" key="11">
    <source>
        <dbReference type="Google" id="ProtNLM"/>
    </source>
</evidence>
<comment type="subcellular location">
    <subcellularLocation>
        <location evidence="1">Membrane</location>
        <topology evidence="1">Multi-pass membrane protein</topology>
    </subcellularLocation>
</comment>
<proteinExistence type="predicted"/>
<feature type="transmembrane region" description="Helical" evidence="6">
    <location>
        <begin position="271"/>
        <end position="290"/>
    </location>
</feature>
<accession>A0A1E5XP58</accession>